<dbReference type="SUPFAM" id="SSF53474">
    <property type="entry name" value="alpha/beta-Hydrolases"/>
    <property type="match status" value="1"/>
</dbReference>
<dbReference type="InterPro" id="IPR000073">
    <property type="entry name" value="AB_hydrolase_1"/>
</dbReference>
<dbReference type="Gene3D" id="3.40.50.1820">
    <property type="entry name" value="alpha/beta hydrolase"/>
    <property type="match status" value="1"/>
</dbReference>
<accession>A0A382EQK1</accession>
<gene>
    <name evidence="3" type="ORF">METZ01_LOCUS205822</name>
</gene>
<feature type="domain" description="AB hydrolase-1" evidence="2">
    <location>
        <begin position="22"/>
        <end position="121"/>
    </location>
</feature>
<organism evidence="3">
    <name type="scientific">marine metagenome</name>
    <dbReference type="NCBI Taxonomy" id="408172"/>
    <lineage>
        <taxon>unclassified sequences</taxon>
        <taxon>metagenomes</taxon>
        <taxon>ecological metagenomes</taxon>
    </lineage>
</organism>
<dbReference type="InterPro" id="IPR029058">
    <property type="entry name" value="AB_hydrolase_fold"/>
</dbReference>
<keyword evidence="1" id="KW-0378">Hydrolase</keyword>
<feature type="non-terminal residue" evidence="3">
    <location>
        <position position="167"/>
    </location>
</feature>
<evidence type="ECO:0000256" key="1">
    <source>
        <dbReference type="ARBA" id="ARBA00022801"/>
    </source>
</evidence>
<evidence type="ECO:0000259" key="2">
    <source>
        <dbReference type="Pfam" id="PF00561"/>
    </source>
</evidence>
<protein>
    <recommendedName>
        <fullName evidence="2">AB hydrolase-1 domain-containing protein</fullName>
    </recommendedName>
</protein>
<dbReference type="PANTHER" id="PTHR43798">
    <property type="entry name" value="MONOACYLGLYCEROL LIPASE"/>
    <property type="match status" value="1"/>
</dbReference>
<dbReference type="AlphaFoldDB" id="A0A382EQK1"/>
<dbReference type="GO" id="GO:0016020">
    <property type="term" value="C:membrane"/>
    <property type="evidence" value="ECO:0007669"/>
    <property type="project" value="TreeGrafter"/>
</dbReference>
<reference evidence="3" key="1">
    <citation type="submission" date="2018-05" db="EMBL/GenBank/DDBJ databases">
        <authorList>
            <person name="Lanie J.A."/>
            <person name="Ng W.-L."/>
            <person name="Kazmierczak K.M."/>
            <person name="Andrzejewski T.M."/>
            <person name="Davidsen T.M."/>
            <person name="Wayne K.J."/>
            <person name="Tettelin H."/>
            <person name="Glass J.I."/>
            <person name="Rusch D."/>
            <person name="Podicherti R."/>
            <person name="Tsui H.-C.T."/>
            <person name="Winkler M.E."/>
        </authorList>
    </citation>
    <scope>NUCLEOTIDE SEQUENCE</scope>
</reference>
<proteinExistence type="predicted"/>
<dbReference type="GO" id="GO:0016787">
    <property type="term" value="F:hydrolase activity"/>
    <property type="evidence" value="ECO:0007669"/>
    <property type="project" value="UniProtKB-KW"/>
</dbReference>
<name>A0A382EQK1_9ZZZZ</name>
<dbReference type="EMBL" id="UINC01045785">
    <property type="protein sequence ID" value="SVB52968.1"/>
    <property type="molecule type" value="Genomic_DNA"/>
</dbReference>
<dbReference type="PANTHER" id="PTHR43798:SF31">
    <property type="entry name" value="AB HYDROLASE SUPERFAMILY PROTEIN YCLE"/>
    <property type="match status" value="1"/>
</dbReference>
<sequence length="167" mass="18682">MGYASTDDGCRLYFETTGTGEPLVFVHEFAGDHRSWEPQLRYFGRRYQCVAFNARGYPPSDVPEHESNYSQAQAWRDILAIIDHFGFDQAHVVGLSMGGFSTLHLGLNRPDRTRSLVVAGCGYGAQKDQQEQFRQEAEAAAASMNEPTLKTFANSYSVGSTRVQFQQ</sequence>
<dbReference type="Pfam" id="PF00561">
    <property type="entry name" value="Abhydrolase_1"/>
    <property type="match status" value="1"/>
</dbReference>
<evidence type="ECO:0000313" key="3">
    <source>
        <dbReference type="EMBL" id="SVB52968.1"/>
    </source>
</evidence>
<dbReference type="InterPro" id="IPR050266">
    <property type="entry name" value="AB_hydrolase_sf"/>
</dbReference>